<evidence type="ECO:0000256" key="7">
    <source>
        <dbReference type="RuleBase" id="RU363067"/>
    </source>
</evidence>
<feature type="region of interest" description="Disordered" evidence="8">
    <location>
        <begin position="465"/>
        <end position="602"/>
    </location>
</feature>
<name>A0A8U0WAC5_9MUSC</name>
<feature type="binding site" evidence="5">
    <location>
        <position position="912"/>
    </location>
    <ligand>
        <name>AMP</name>
        <dbReference type="ChEBI" id="CHEBI:456215"/>
    </ligand>
</feature>
<dbReference type="GeneID" id="119633012"/>
<feature type="compositionally biased region" description="Polar residues" evidence="8">
    <location>
        <begin position="546"/>
        <end position="557"/>
    </location>
</feature>
<comment type="similarity">
    <text evidence="7">Belongs to the cyclic nucleotide phosphodiesterase family.</text>
</comment>
<dbReference type="InterPro" id="IPR003607">
    <property type="entry name" value="HD/PDEase_dom"/>
</dbReference>
<evidence type="ECO:0000256" key="3">
    <source>
        <dbReference type="ARBA" id="ARBA00022801"/>
    </source>
</evidence>
<dbReference type="InterPro" id="IPR023088">
    <property type="entry name" value="PDEase"/>
</dbReference>
<accession>A0A8U0WAC5</accession>
<dbReference type="SMART" id="SM00471">
    <property type="entry name" value="HDc"/>
    <property type="match status" value="1"/>
</dbReference>
<dbReference type="CDD" id="cd00077">
    <property type="entry name" value="HDc"/>
    <property type="match status" value="1"/>
</dbReference>
<keyword evidence="10" id="KW-1185">Reference proteome</keyword>
<evidence type="ECO:0000256" key="4">
    <source>
        <dbReference type="PIRSR" id="PIRSR623088-1"/>
    </source>
</evidence>
<feature type="compositionally biased region" description="Basic and acidic residues" evidence="8">
    <location>
        <begin position="477"/>
        <end position="490"/>
    </location>
</feature>
<keyword evidence="3 7" id="KW-0378">Hydrolase</keyword>
<dbReference type="PRINTS" id="PR00387">
    <property type="entry name" value="PDIESTERASE1"/>
</dbReference>
<dbReference type="Proteomes" id="UP000092443">
    <property type="component" value="Unplaced"/>
</dbReference>
<proteinExistence type="inferred from homology"/>
<dbReference type="InterPro" id="IPR036971">
    <property type="entry name" value="PDEase_catalytic_dom_sf"/>
</dbReference>
<feature type="region of interest" description="Disordered" evidence="8">
    <location>
        <begin position="148"/>
        <end position="173"/>
    </location>
</feature>
<dbReference type="InterPro" id="IPR002073">
    <property type="entry name" value="PDEase_catalytic_dom"/>
</dbReference>
<dbReference type="SUPFAM" id="SSF109604">
    <property type="entry name" value="HD-domain/PDEase-like"/>
    <property type="match status" value="1"/>
</dbReference>
<feature type="compositionally biased region" description="Low complexity" evidence="8">
    <location>
        <begin position="522"/>
        <end position="535"/>
    </location>
</feature>
<dbReference type="EC" id="3.1.4.-" evidence="7"/>
<evidence type="ECO:0000259" key="9">
    <source>
        <dbReference type="PROSITE" id="PS51845"/>
    </source>
</evidence>
<dbReference type="FunFam" id="1.10.1300.10:FF:000032">
    <property type="entry name" value="Phosphodiesterase"/>
    <property type="match status" value="1"/>
</dbReference>
<keyword evidence="2 6" id="KW-0479">Metal-binding</keyword>
<feature type="compositionally biased region" description="Polar residues" evidence="8">
    <location>
        <begin position="491"/>
        <end position="512"/>
    </location>
</feature>
<dbReference type="PROSITE" id="PS51845">
    <property type="entry name" value="PDEASE_I_2"/>
    <property type="match status" value="1"/>
</dbReference>
<evidence type="ECO:0000313" key="10">
    <source>
        <dbReference type="Proteomes" id="UP000092443"/>
    </source>
</evidence>
<dbReference type="PANTHER" id="PTHR11347">
    <property type="entry name" value="CYCLIC NUCLEOTIDE PHOSPHODIESTERASE"/>
    <property type="match status" value="1"/>
</dbReference>
<keyword evidence="1" id="KW-0140">cGMP</keyword>
<feature type="binding site" evidence="6">
    <location>
        <position position="805"/>
    </location>
    <ligand>
        <name>Zn(2+)</name>
        <dbReference type="ChEBI" id="CHEBI:29105"/>
        <label>2</label>
    </ligand>
</feature>
<evidence type="ECO:0000313" key="11">
    <source>
        <dbReference type="RefSeq" id="XP_037882128.1"/>
    </source>
</evidence>
<comment type="cofactor">
    <cofactor evidence="7">
        <name>a divalent metal cation</name>
        <dbReference type="ChEBI" id="CHEBI:60240"/>
    </cofactor>
    <text evidence="7">Binds 2 divalent metal cations per subunit. Site 1 may preferentially bind zinc ions, while site 2 has a preference for magnesium and/or manganese ions.</text>
</comment>
<feature type="binding site" evidence="6">
    <location>
        <position position="804"/>
    </location>
    <ligand>
        <name>Zn(2+)</name>
        <dbReference type="ChEBI" id="CHEBI:29105"/>
        <label>1</label>
    </ligand>
</feature>
<feature type="compositionally biased region" description="Low complexity" evidence="8">
    <location>
        <begin position="40"/>
        <end position="53"/>
    </location>
</feature>
<dbReference type="GO" id="GO:0046872">
    <property type="term" value="F:metal ion binding"/>
    <property type="evidence" value="ECO:0007669"/>
    <property type="project" value="UniProtKB-KW"/>
</dbReference>
<dbReference type="InterPro" id="IPR013706">
    <property type="entry name" value="PDE1_N"/>
</dbReference>
<dbReference type="InterPro" id="IPR023174">
    <property type="entry name" value="PDEase_CS"/>
</dbReference>
<protein>
    <recommendedName>
        <fullName evidence="7">Phosphodiesterase</fullName>
        <ecNumber evidence="7">3.1.4.-</ecNumber>
    </recommendedName>
</protein>
<feature type="compositionally biased region" description="Low complexity" evidence="8">
    <location>
        <begin position="583"/>
        <end position="594"/>
    </location>
</feature>
<evidence type="ECO:0000256" key="6">
    <source>
        <dbReference type="PIRSR" id="PIRSR623088-3"/>
    </source>
</evidence>
<reference evidence="11" key="1">
    <citation type="submission" date="2025-08" db="UniProtKB">
        <authorList>
            <consortium name="RefSeq"/>
        </authorList>
    </citation>
    <scope>IDENTIFICATION</scope>
    <source>
        <tissue evidence="11">Whole body pupa</tissue>
    </source>
</reference>
<dbReference type="AlphaFoldDB" id="A0A8U0WAC5"/>
<evidence type="ECO:0000256" key="2">
    <source>
        <dbReference type="ARBA" id="ARBA00022723"/>
    </source>
</evidence>
<feature type="domain" description="PDEase" evidence="9">
    <location>
        <begin position="687"/>
        <end position="1040"/>
    </location>
</feature>
<feature type="active site" description="Proton donor" evidence="4">
    <location>
        <position position="764"/>
    </location>
</feature>
<feature type="binding site" evidence="6">
    <location>
        <position position="912"/>
    </location>
    <ligand>
        <name>Zn(2+)</name>
        <dbReference type="ChEBI" id="CHEBI:29105"/>
        <label>1</label>
    </ligand>
</feature>
<dbReference type="GO" id="GO:0004114">
    <property type="term" value="F:3',5'-cyclic-nucleotide phosphodiesterase activity"/>
    <property type="evidence" value="ECO:0007669"/>
    <property type="project" value="InterPro"/>
</dbReference>
<feature type="binding site" evidence="5">
    <location>
        <position position="963"/>
    </location>
    <ligand>
        <name>AMP</name>
        <dbReference type="ChEBI" id="CHEBI:456215"/>
    </ligand>
</feature>
<sequence>MSDTNIVSPSYSPRIGAKPATSIINQMQPNAAVEQLPSTQQQQQQQQLRQQHQQYIIRQPPQQQVSLPTTALYSTGTTNSLTTTAMSSGSNGSTMNKAASCPDSPIRRVSSSLRNSAMGFATRFFNKCRAATFTVDGATYTIVASSPESLAKREDPAVTSGGGGGAGSNLPSIASVGNSTPYTCTEERHSAADNNCIANSTTHTQSTRDGANFDDKTTSPAIVNDGITLEANINAITNSDCSSLNGQVAKHGGLTIVRRSNSRKSFAHNETTHHLISPTTTANEQLVTKSVSVTADNLSGTNKQTAGDSRLIELSVDTTAGAAAAIPLRLHSADSTEKFNREFDEMHPSSSASSTVQFNIPNPSPPLAERSRHSNMPGSSELTKPKIDVTPTEYVPATKVSSVDLSTENLPAVDTPDACDKAAIRLRCMLRLLNSGDISPDILQKNLHYAARVLECVFLDESNEGGNPLRLQKHNGSVKDTDIGTERNETKQQTPTRGNDSLIDNQSNSSIMGRTKGVCLAPRTHSGPTGPPSSSKETQALEEESAQITTAQNVTESTANTCSLTKTNTTTTTETVMHEHKGNSAASSSSSGNKLTIQRQKRLRTPIWARSTTNDKTRLADEDDELSEVQPDAVPAEVREWLASTFTRQMATSRRKNDDKPKFRTVAHAIRAGIFVDRMYRRVNTTTLLQFPEDVVKTLKNLDDWSFDIFHLAEATNGQPIKYLAYDLFSRYGLIPKFKIPPATLETFLHRVEEGYCRYRNPYHNNLHAADVTQTTHHMLCQTGLMNWLTDLEIFATILAAIIHDFEHTGTTNNFHVMSGSETALLYNDRAVLENHHISAAFRLLKNEDCNILSRLSREEYREMRSLIIEMVLATDMSCHFQQLKNMRNLLTLNEATVDKPKALSLVLHCCDISHPAKRWNLHHRWTMLLLEEFFRQGDLERELGLPFSPLCDRNNTLVAESQIGFIDFIVDPSMTIMSDMLEHILSTINVSPVEEPSTDTDPLSAFSKRHSARRHKILKPWAIWLAENKKIWKEQAIKDAAARLTDKIEKVETVESENAEDTGKAEQ</sequence>
<evidence type="ECO:0000256" key="1">
    <source>
        <dbReference type="ARBA" id="ARBA00022535"/>
    </source>
</evidence>
<feature type="region of interest" description="Disordered" evidence="8">
    <location>
        <begin position="34"/>
        <end position="53"/>
    </location>
</feature>
<feature type="binding site" evidence="6">
    <location>
        <position position="805"/>
    </location>
    <ligand>
        <name>Zn(2+)</name>
        <dbReference type="ChEBI" id="CHEBI:29105"/>
        <label>1</label>
    </ligand>
</feature>
<dbReference type="GO" id="GO:0007165">
    <property type="term" value="P:signal transduction"/>
    <property type="evidence" value="ECO:0007669"/>
    <property type="project" value="InterPro"/>
</dbReference>
<feature type="compositionally biased region" description="Low complexity" evidence="8">
    <location>
        <begin position="558"/>
        <end position="575"/>
    </location>
</feature>
<dbReference type="RefSeq" id="XP_037882128.1">
    <property type="nucleotide sequence ID" value="XM_038026200.1"/>
</dbReference>
<dbReference type="Gene3D" id="1.10.1300.10">
    <property type="entry name" value="3'5'-cyclic nucleotide phosphodiesterase, catalytic domain"/>
    <property type="match status" value="1"/>
</dbReference>
<feature type="region of interest" description="Disordered" evidence="8">
    <location>
        <begin position="83"/>
        <end position="104"/>
    </location>
</feature>
<feature type="binding site" evidence="5">
    <location>
        <begin position="764"/>
        <end position="768"/>
    </location>
    <ligand>
        <name>AMP</name>
        <dbReference type="ChEBI" id="CHEBI:456215"/>
    </ligand>
</feature>
<evidence type="ECO:0000256" key="8">
    <source>
        <dbReference type="SAM" id="MobiDB-lite"/>
    </source>
</evidence>
<dbReference type="PROSITE" id="PS00126">
    <property type="entry name" value="PDEASE_I_1"/>
    <property type="match status" value="1"/>
</dbReference>
<dbReference type="Pfam" id="PF00233">
    <property type="entry name" value="PDEase_I"/>
    <property type="match status" value="1"/>
</dbReference>
<dbReference type="Pfam" id="PF08499">
    <property type="entry name" value="PDEase_I_N"/>
    <property type="match status" value="1"/>
</dbReference>
<feature type="binding site" evidence="6">
    <location>
        <position position="768"/>
    </location>
    <ligand>
        <name>Zn(2+)</name>
        <dbReference type="ChEBI" id="CHEBI:29105"/>
        <label>1</label>
    </ligand>
</feature>
<feature type="region of interest" description="Disordered" evidence="8">
    <location>
        <begin position="344"/>
        <end position="385"/>
    </location>
</feature>
<feature type="compositionally biased region" description="Polar residues" evidence="8">
    <location>
        <begin position="348"/>
        <end position="361"/>
    </location>
</feature>
<gene>
    <name evidence="11" type="primary">LOC119633012</name>
</gene>
<evidence type="ECO:0000256" key="5">
    <source>
        <dbReference type="PIRSR" id="PIRSR623088-2"/>
    </source>
</evidence>
<organism evidence="10 11">
    <name type="scientific">Glossina fuscipes</name>
    <dbReference type="NCBI Taxonomy" id="7396"/>
    <lineage>
        <taxon>Eukaryota</taxon>
        <taxon>Metazoa</taxon>
        <taxon>Ecdysozoa</taxon>
        <taxon>Arthropoda</taxon>
        <taxon>Hexapoda</taxon>
        <taxon>Insecta</taxon>
        <taxon>Pterygota</taxon>
        <taxon>Neoptera</taxon>
        <taxon>Endopterygota</taxon>
        <taxon>Diptera</taxon>
        <taxon>Brachycera</taxon>
        <taxon>Muscomorpha</taxon>
        <taxon>Hippoboscoidea</taxon>
        <taxon>Glossinidae</taxon>
        <taxon>Glossina</taxon>
    </lineage>
</organism>
<feature type="binding site" evidence="5">
    <location>
        <position position="805"/>
    </location>
    <ligand>
        <name>AMP</name>
        <dbReference type="ChEBI" id="CHEBI:456215"/>
    </ligand>
</feature>